<feature type="region of interest" description="Disordered" evidence="1">
    <location>
        <begin position="120"/>
        <end position="156"/>
    </location>
</feature>
<sequence>PSHVQDPSHVRDPSHVWDPSHVRDPSTACSSSHQIKGSSSVRSQDLLLQSMGGVLNEAASHSKNCASVKECSKPRPDGETSTILEVSEAAERFLMSHDDSHTTLDDSHTTLGDSHTTLDVSHTTLDDSPTNRDAINSSNSRFSPSSHASDKQLSTVDLKPVIKDHLNKRASPSVKPSPVALLNGMLGSLNVCRAQTTLPAMSRHMKPNKNKVDKNIAVRNKSQNEGKSKLLPGGSSNTLSQNDLPGCSEVGLVEPNGFLVQAKTINPSNIRSSDVLEFVRPGFTTKYPNPSECPSKINSQLRQPKPAECPGKINSQLRLPKESMYLDSCHPEVMEIVSLLCQNQMEQTGEARINLNLISCLAVPLKLAPCKGISATNASIHQGLIIASQGGNLEYFIIGNIMKTL</sequence>
<reference evidence="2 3" key="1">
    <citation type="submission" date="2024-04" db="EMBL/GenBank/DDBJ databases">
        <authorList>
            <consortium name="Genoscope - CEA"/>
            <person name="William W."/>
        </authorList>
    </citation>
    <scope>NUCLEOTIDE SEQUENCE [LARGE SCALE GENOMIC DNA]</scope>
</reference>
<proteinExistence type="predicted"/>
<feature type="compositionally biased region" description="Polar residues" evidence="1">
    <location>
        <begin position="120"/>
        <end position="136"/>
    </location>
</feature>
<gene>
    <name evidence="2" type="ORF">GSLYS_00013048001</name>
</gene>
<feature type="non-terminal residue" evidence="2">
    <location>
        <position position="405"/>
    </location>
</feature>
<dbReference type="Proteomes" id="UP001497497">
    <property type="component" value="Unassembled WGS sequence"/>
</dbReference>
<accession>A0AAV2HYF8</accession>
<feature type="compositionally biased region" description="Low complexity" evidence="1">
    <location>
        <begin position="137"/>
        <end position="147"/>
    </location>
</feature>
<name>A0AAV2HYF8_LYMST</name>
<feature type="region of interest" description="Disordered" evidence="1">
    <location>
        <begin position="214"/>
        <end position="238"/>
    </location>
</feature>
<feature type="compositionally biased region" description="Basic and acidic residues" evidence="1">
    <location>
        <begin position="214"/>
        <end position="228"/>
    </location>
</feature>
<feature type="non-terminal residue" evidence="2">
    <location>
        <position position="1"/>
    </location>
</feature>
<organism evidence="2 3">
    <name type="scientific">Lymnaea stagnalis</name>
    <name type="common">Great pond snail</name>
    <name type="synonym">Helix stagnalis</name>
    <dbReference type="NCBI Taxonomy" id="6523"/>
    <lineage>
        <taxon>Eukaryota</taxon>
        <taxon>Metazoa</taxon>
        <taxon>Spiralia</taxon>
        <taxon>Lophotrochozoa</taxon>
        <taxon>Mollusca</taxon>
        <taxon>Gastropoda</taxon>
        <taxon>Heterobranchia</taxon>
        <taxon>Euthyneura</taxon>
        <taxon>Panpulmonata</taxon>
        <taxon>Hygrophila</taxon>
        <taxon>Lymnaeoidea</taxon>
        <taxon>Lymnaeidae</taxon>
        <taxon>Lymnaea</taxon>
    </lineage>
</organism>
<evidence type="ECO:0000256" key="1">
    <source>
        <dbReference type="SAM" id="MobiDB-lite"/>
    </source>
</evidence>
<dbReference type="AlphaFoldDB" id="A0AAV2HYF8"/>
<evidence type="ECO:0000313" key="3">
    <source>
        <dbReference type="Proteomes" id="UP001497497"/>
    </source>
</evidence>
<feature type="compositionally biased region" description="Polar residues" evidence="1">
    <location>
        <begin position="27"/>
        <end position="42"/>
    </location>
</feature>
<feature type="region of interest" description="Disordered" evidence="1">
    <location>
        <begin position="1"/>
        <end position="42"/>
    </location>
</feature>
<evidence type="ECO:0000313" key="2">
    <source>
        <dbReference type="EMBL" id="CAL1539229.1"/>
    </source>
</evidence>
<keyword evidence="3" id="KW-1185">Reference proteome</keyword>
<protein>
    <submittedName>
        <fullName evidence="2">Uncharacterized protein</fullName>
    </submittedName>
</protein>
<feature type="compositionally biased region" description="Basic and acidic residues" evidence="1">
    <location>
        <begin position="1"/>
        <end position="24"/>
    </location>
</feature>
<dbReference type="EMBL" id="CAXITT010000332">
    <property type="protein sequence ID" value="CAL1539229.1"/>
    <property type="molecule type" value="Genomic_DNA"/>
</dbReference>
<comment type="caution">
    <text evidence="2">The sequence shown here is derived from an EMBL/GenBank/DDBJ whole genome shotgun (WGS) entry which is preliminary data.</text>
</comment>